<dbReference type="RefSeq" id="WP_354444559.1">
    <property type="nucleotide sequence ID" value="NZ_JBEPSH010000005.1"/>
</dbReference>
<evidence type="ECO:0000313" key="2">
    <source>
        <dbReference type="Proteomes" id="UP001549320"/>
    </source>
</evidence>
<name>A0ABV2QAD0_9BURK</name>
<dbReference type="InterPro" id="IPR021259">
    <property type="entry name" value="DUF2817"/>
</dbReference>
<organism evidence="1 2">
    <name type="scientific">Ottowia thiooxydans</name>
    <dbReference type="NCBI Taxonomy" id="219182"/>
    <lineage>
        <taxon>Bacteria</taxon>
        <taxon>Pseudomonadati</taxon>
        <taxon>Pseudomonadota</taxon>
        <taxon>Betaproteobacteria</taxon>
        <taxon>Burkholderiales</taxon>
        <taxon>Comamonadaceae</taxon>
        <taxon>Ottowia</taxon>
    </lineage>
</organism>
<dbReference type="CDD" id="cd06233">
    <property type="entry name" value="M14-like"/>
    <property type="match status" value="1"/>
</dbReference>
<evidence type="ECO:0000313" key="1">
    <source>
        <dbReference type="EMBL" id="MET4577848.1"/>
    </source>
</evidence>
<accession>A0ABV2QAD0</accession>
<protein>
    <recommendedName>
        <fullName evidence="3">DUF2817 domain-containing protein</fullName>
    </recommendedName>
</protein>
<keyword evidence="2" id="KW-1185">Reference proteome</keyword>
<dbReference type="Proteomes" id="UP001549320">
    <property type="component" value="Unassembled WGS sequence"/>
</dbReference>
<reference evidence="1 2" key="1">
    <citation type="submission" date="2024-06" db="EMBL/GenBank/DDBJ databases">
        <title>Sorghum-associated microbial communities from plants grown in Nebraska, USA.</title>
        <authorList>
            <person name="Schachtman D."/>
        </authorList>
    </citation>
    <scope>NUCLEOTIDE SEQUENCE [LARGE SCALE GENOMIC DNA]</scope>
    <source>
        <strain evidence="1 2">2709</strain>
    </source>
</reference>
<sequence length="358" mass="38900">MIPIADAFAASYARARVKFLEAAATASARIESFNHPLAGQEGEALALDVALDGDPQSRRLLIVSSGRCGVDGFGGSGVQVFALHDSEWREKARSAGMAVLYLHALNPYGFSHLRCVTQENAVLNRNFVDFTKPLPPNLDYRSAHSLLLPEAWPPDDANRAALKALAGSRDGDAWLAALCAGQYEFPDGMFYGGQQPTWSHRTLRQLLDRYVGQVDQITWLDLHTGEGAAGETERLYVGREDAEGLARARQWWGEGVRALHDSASPGASPTATMWSCLKEAAPQAECTEMMLKFGTGSSGEVLQALRADHWLALHPMAPVDMAAQIQAGLKRAFYPDADSWKGQVVSQTRQVMFQSLGG</sequence>
<dbReference type="SUPFAM" id="SSF53187">
    <property type="entry name" value="Zn-dependent exopeptidases"/>
    <property type="match status" value="1"/>
</dbReference>
<gene>
    <name evidence="1" type="ORF">ABIE13_002959</name>
</gene>
<proteinExistence type="predicted"/>
<dbReference type="EMBL" id="JBEPSH010000005">
    <property type="protein sequence ID" value="MET4577848.1"/>
    <property type="molecule type" value="Genomic_DNA"/>
</dbReference>
<dbReference type="Pfam" id="PF10994">
    <property type="entry name" value="DUF2817"/>
    <property type="match status" value="1"/>
</dbReference>
<evidence type="ECO:0008006" key="3">
    <source>
        <dbReference type="Google" id="ProtNLM"/>
    </source>
</evidence>
<comment type="caution">
    <text evidence="1">The sequence shown here is derived from an EMBL/GenBank/DDBJ whole genome shotgun (WGS) entry which is preliminary data.</text>
</comment>